<dbReference type="Proteomes" id="UP000019666">
    <property type="component" value="Unassembled WGS sequence"/>
</dbReference>
<comment type="caution">
    <text evidence="1">The sequence shown here is derived from an EMBL/GenBank/DDBJ whole genome shotgun (WGS) entry which is preliminary data.</text>
</comment>
<evidence type="ECO:0000313" key="1">
    <source>
        <dbReference type="EMBL" id="EYD75000.1"/>
    </source>
</evidence>
<name>A0A017HL09_9RHOB</name>
<gene>
    <name evidence="1" type="ORF">Rumeso_03424</name>
</gene>
<proteinExistence type="predicted"/>
<dbReference type="HOGENOM" id="CLU_2883168_0_0_5"/>
<evidence type="ECO:0000313" key="2">
    <source>
        <dbReference type="Proteomes" id="UP000019666"/>
    </source>
</evidence>
<reference evidence="1 2" key="1">
    <citation type="submission" date="2013-02" db="EMBL/GenBank/DDBJ databases">
        <authorList>
            <person name="Fiebig A."/>
            <person name="Goeker M."/>
            <person name="Klenk H.-P.P."/>
        </authorList>
    </citation>
    <scope>NUCLEOTIDE SEQUENCE [LARGE SCALE GENOMIC DNA]</scope>
    <source>
        <strain evidence="1 2">DSM 19309</strain>
    </source>
</reference>
<organism evidence="1 2">
    <name type="scientific">Rubellimicrobium mesophilum DSM 19309</name>
    <dbReference type="NCBI Taxonomy" id="442562"/>
    <lineage>
        <taxon>Bacteria</taxon>
        <taxon>Pseudomonadati</taxon>
        <taxon>Pseudomonadota</taxon>
        <taxon>Alphaproteobacteria</taxon>
        <taxon>Rhodobacterales</taxon>
        <taxon>Roseobacteraceae</taxon>
        <taxon>Rubellimicrobium</taxon>
    </lineage>
</organism>
<dbReference type="RefSeq" id="WP_037282593.1">
    <property type="nucleotide sequence ID" value="NZ_KK088606.1"/>
</dbReference>
<accession>A0A017HL09</accession>
<protein>
    <submittedName>
        <fullName evidence="1">Uncharacterized protein</fullName>
    </submittedName>
</protein>
<dbReference type="AlphaFoldDB" id="A0A017HL09"/>
<keyword evidence="2" id="KW-1185">Reference proteome</keyword>
<sequence>MGEPRQLTADEQKMVHDAVLAKAQAQNPQDEIRIVVGEQAKGGVVEVQIIRVTEETVPNMQGA</sequence>
<dbReference type="EMBL" id="AOSK01000095">
    <property type="protein sequence ID" value="EYD75000.1"/>
    <property type="molecule type" value="Genomic_DNA"/>
</dbReference>